<keyword evidence="1" id="KW-0472">Membrane</keyword>
<name>C5C2D1_BEUC1</name>
<dbReference type="STRING" id="471853.Bcav_1358"/>
<proteinExistence type="predicted"/>
<keyword evidence="1" id="KW-1133">Transmembrane helix</keyword>
<dbReference type="eggNOG" id="COG1835">
    <property type="taxonomic scope" value="Bacteria"/>
</dbReference>
<dbReference type="Proteomes" id="UP000007962">
    <property type="component" value="Chromosome"/>
</dbReference>
<feature type="transmembrane region" description="Helical" evidence="1">
    <location>
        <begin position="218"/>
        <end position="238"/>
    </location>
</feature>
<protein>
    <recommendedName>
        <fullName evidence="2">Acyltransferase 3 domain-containing protein</fullName>
    </recommendedName>
</protein>
<evidence type="ECO:0000313" key="4">
    <source>
        <dbReference type="Proteomes" id="UP000007962"/>
    </source>
</evidence>
<evidence type="ECO:0000313" key="3">
    <source>
        <dbReference type="EMBL" id="ACQ79617.1"/>
    </source>
</evidence>
<gene>
    <name evidence="3" type="ordered locus">Bcav_1358</name>
</gene>
<dbReference type="KEGG" id="bcv:Bcav_1358"/>
<dbReference type="AlphaFoldDB" id="C5C2D1"/>
<dbReference type="InterPro" id="IPR002656">
    <property type="entry name" value="Acyl_transf_3_dom"/>
</dbReference>
<dbReference type="GO" id="GO:0016747">
    <property type="term" value="F:acyltransferase activity, transferring groups other than amino-acyl groups"/>
    <property type="evidence" value="ECO:0007669"/>
    <property type="project" value="InterPro"/>
</dbReference>
<feature type="transmembrane region" description="Helical" evidence="1">
    <location>
        <begin position="289"/>
        <end position="307"/>
    </location>
</feature>
<feature type="domain" description="Acyltransferase 3" evidence="2">
    <location>
        <begin position="39"/>
        <end position="385"/>
    </location>
</feature>
<dbReference type="EMBL" id="CP001618">
    <property type="protein sequence ID" value="ACQ79617.1"/>
    <property type="molecule type" value="Genomic_DNA"/>
</dbReference>
<accession>C5C2D1</accession>
<evidence type="ECO:0000259" key="2">
    <source>
        <dbReference type="Pfam" id="PF01757"/>
    </source>
</evidence>
<reference evidence="3 4" key="1">
    <citation type="journal article" date="2009" name="Stand. Genomic Sci.">
        <title>Complete genome sequence of Beutenbergia cavernae type strain (HKI 0122).</title>
        <authorList>
            <person name="Land M."/>
            <person name="Pukall R."/>
            <person name="Abt B."/>
            <person name="Goker M."/>
            <person name="Rohde M."/>
            <person name="Glavina Del Rio T."/>
            <person name="Tice H."/>
            <person name="Copeland A."/>
            <person name="Cheng J.F."/>
            <person name="Lucas S."/>
            <person name="Chen F."/>
            <person name="Nolan M."/>
            <person name="Bruce D."/>
            <person name="Goodwin L."/>
            <person name="Pitluck S."/>
            <person name="Ivanova N."/>
            <person name="Mavromatis K."/>
            <person name="Ovchinnikova G."/>
            <person name="Pati A."/>
            <person name="Chen A."/>
            <person name="Palaniappan K."/>
            <person name="Hauser L."/>
            <person name="Chang Y.J."/>
            <person name="Jefferies C.C."/>
            <person name="Saunders E."/>
            <person name="Brettin T."/>
            <person name="Detter J.C."/>
            <person name="Han C."/>
            <person name="Chain P."/>
            <person name="Bristow J."/>
            <person name="Eisen J.A."/>
            <person name="Markowitz V."/>
            <person name="Hugenholtz P."/>
            <person name="Kyrpides N.C."/>
            <person name="Klenk H.P."/>
            <person name="Lapidus A."/>
        </authorList>
    </citation>
    <scope>NUCLEOTIDE SEQUENCE [LARGE SCALE GENOMIC DNA]</scope>
    <source>
        <strain evidence="4">ATCC BAA-8 / DSM 12333 / NBRC 16432</strain>
    </source>
</reference>
<keyword evidence="1" id="KW-0812">Transmembrane</keyword>
<feature type="transmembrane region" description="Helical" evidence="1">
    <location>
        <begin position="372"/>
        <end position="390"/>
    </location>
</feature>
<feature type="transmembrane region" description="Helical" evidence="1">
    <location>
        <begin position="79"/>
        <end position="106"/>
    </location>
</feature>
<dbReference type="HOGENOM" id="CLU_039835_2_0_11"/>
<dbReference type="Pfam" id="PF01757">
    <property type="entry name" value="Acyl_transf_3"/>
    <property type="match status" value="1"/>
</dbReference>
<keyword evidence="4" id="KW-1185">Reference proteome</keyword>
<sequence length="412" mass="43288">MAVVDAPPVTSLRPPAVLERPRTALASPAPAATTRTRDRFVDAVRTFGTLSVLTVHWLMPEATWDGMDLRIGNALGHGAAWVLTWVLQVLPLLFFAAGASAAFRAARHPAGGLARAWPRVVAGRVRALAVPVLAFVGTWVAAALLLPVLGVPDDAVAQAARIAPQLLWFLAVDVMLFALAPALLAAYRRWGRAFVAGVIALPLAVDLLRFAAGADRLAWANLVAVWAVPYVLGIAYALARRTGASVRRGVLWAGLGAGLAGLVALVSLGPYPPSMIGMPGDAISNLGPPTAPVVALALAQVCAVLLLRERLLAWTAAGRGAAALAWVGARSMTLYLWHLTAMFVVVGVVLVGAGSQLPSSWSLEWWLSRPGWFGAFALVLGGLVAVFGRFEGSRGARPERGPRAALVENRRA</sequence>
<feature type="transmembrane region" description="Helical" evidence="1">
    <location>
        <begin position="166"/>
        <end position="186"/>
    </location>
</feature>
<feature type="transmembrane region" description="Helical" evidence="1">
    <location>
        <begin position="40"/>
        <end position="59"/>
    </location>
</feature>
<feature type="transmembrane region" description="Helical" evidence="1">
    <location>
        <begin position="193"/>
        <end position="212"/>
    </location>
</feature>
<feature type="transmembrane region" description="Helical" evidence="1">
    <location>
        <begin position="334"/>
        <end position="352"/>
    </location>
</feature>
<evidence type="ECO:0000256" key="1">
    <source>
        <dbReference type="SAM" id="Phobius"/>
    </source>
</evidence>
<dbReference type="OrthoDB" id="8206682at2"/>
<feature type="transmembrane region" description="Helical" evidence="1">
    <location>
        <begin position="127"/>
        <end position="146"/>
    </location>
</feature>
<feature type="transmembrane region" description="Helical" evidence="1">
    <location>
        <begin position="250"/>
        <end position="269"/>
    </location>
</feature>
<organism evidence="3 4">
    <name type="scientific">Beutenbergia cavernae (strain ATCC BAA-8 / DSM 12333 / CCUG 43141 / JCM 11478 / NBRC 16432 / NCIMB 13614 / HKI 0122)</name>
    <dbReference type="NCBI Taxonomy" id="471853"/>
    <lineage>
        <taxon>Bacteria</taxon>
        <taxon>Bacillati</taxon>
        <taxon>Actinomycetota</taxon>
        <taxon>Actinomycetes</taxon>
        <taxon>Micrococcales</taxon>
        <taxon>Beutenbergiaceae</taxon>
        <taxon>Beutenbergia</taxon>
    </lineage>
</organism>
<dbReference type="RefSeq" id="WP_015881857.1">
    <property type="nucleotide sequence ID" value="NC_012669.1"/>
</dbReference>